<dbReference type="PROSITE" id="PS51007">
    <property type="entry name" value="CYTC"/>
    <property type="match status" value="2"/>
</dbReference>
<sequence length="379" mass="42137">MKNHNLLKLSPLVAAFAVAIAANAASRDTYPPLVPLPPPPVPKDNPQTKEKIALGKQLFWDGRLSGDGSMPCVSCHVPGLGWGDGGQISRGYPGSKHWRNSQTVLNAAYYNKLFWEGSVTSLESQAPSAAEGGVAGNGDPSVMEMRLRFIPEYVAIFKKVFGGEWPRMNDAYRAIASYERTVVSDTSKVPFDRYLKGDKTALNESQKRGMALFNGKAACIQCHNGPLASDQKFYALGLPDFPGFKDDPLSQVTHRWEHYQKGVSEDKYRRADMDYGLYYMTKNQKDIGKFRTPSLREVKYTAPYMHNGVFTTLQEVVDFYDRGGDQGTNKTSLIKPLKLTALEKKDLIAFLEALSMSEPLIHDDPRLPGDYQPLPAPHK</sequence>
<keyword evidence="5" id="KW-0574">Periplasm</keyword>
<protein>
    <submittedName>
        <fullName evidence="11">Cytochrome-c peroxidase</fullName>
    </submittedName>
</protein>
<dbReference type="EMBL" id="JACOGC010000001">
    <property type="protein sequence ID" value="MBC3884116.1"/>
    <property type="molecule type" value="Genomic_DNA"/>
</dbReference>
<evidence type="ECO:0000256" key="7">
    <source>
        <dbReference type="ARBA" id="ARBA00023004"/>
    </source>
</evidence>
<keyword evidence="2 8" id="KW-0349">Heme</keyword>
<dbReference type="PANTHER" id="PTHR30600:SF10">
    <property type="entry name" value="BLL6722 PROTEIN"/>
    <property type="match status" value="1"/>
</dbReference>
<dbReference type="InterPro" id="IPR004852">
    <property type="entry name" value="Di-haem_cyt_c_peroxidsae"/>
</dbReference>
<dbReference type="Pfam" id="PF03150">
    <property type="entry name" value="CCP_MauG"/>
    <property type="match status" value="1"/>
</dbReference>
<dbReference type="InterPro" id="IPR051395">
    <property type="entry name" value="Cytochrome_c_Peroxidase/MauG"/>
</dbReference>
<evidence type="ECO:0000256" key="1">
    <source>
        <dbReference type="ARBA" id="ARBA00004418"/>
    </source>
</evidence>
<dbReference type="GO" id="GO:0004601">
    <property type="term" value="F:peroxidase activity"/>
    <property type="evidence" value="ECO:0007669"/>
    <property type="project" value="UniProtKB-KW"/>
</dbReference>
<dbReference type="InterPro" id="IPR036909">
    <property type="entry name" value="Cyt_c-like_dom_sf"/>
</dbReference>
<dbReference type="SUPFAM" id="SSF46626">
    <property type="entry name" value="Cytochrome c"/>
    <property type="match status" value="2"/>
</dbReference>
<dbReference type="Proteomes" id="UP000613113">
    <property type="component" value="Unassembled WGS sequence"/>
</dbReference>
<keyword evidence="4 9" id="KW-0732">Signal</keyword>
<feature type="domain" description="Cytochrome c" evidence="10">
    <location>
        <begin position="204"/>
        <end position="355"/>
    </location>
</feature>
<keyword evidence="7 8" id="KW-0408">Iron</keyword>
<feature type="signal peptide" evidence="9">
    <location>
        <begin position="1"/>
        <end position="24"/>
    </location>
</feature>
<comment type="caution">
    <text evidence="11">The sequence shown here is derived from an EMBL/GenBank/DDBJ whole genome shotgun (WGS) entry which is preliminary data.</text>
</comment>
<evidence type="ECO:0000256" key="3">
    <source>
        <dbReference type="ARBA" id="ARBA00022723"/>
    </source>
</evidence>
<dbReference type="InterPro" id="IPR026259">
    <property type="entry name" value="MauG/Cytc_peroxidase"/>
</dbReference>
<proteinExistence type="predicted"/>
<comment type="subcellular location">
    <subcellularLocation>
        <location evidence="1">Periplasm</location>
    </subcellularLocation>
</comment>
<keyword evidence="3 8" id="KW-0479">Metal-binding</keyword>
<dbReference type="InterPro" id="IPR009056">
    <property type="entry name" value="Cyt_c-like_dom"/>
</dbReference>
<accession>A0ABR6YJM9</accession>
<organism evidence="11 12">
    <name type="scientific">Undibacterium griseum</name>
    <dbReference type="NCBI Taxonomy" id="2762295"/>
    <lineage>
        <taxon>Bacteria</taxon>
        <taxon>Pseudomonadati</taxon>
        <taxon>Pseudomonadota</taxon>
        <taxon>Betaproteobacteria</taxon>
        <taxon>Burkholderiales</taxon>
        <taxon>Oxalobacteraceae</taxon>
        <taxon>Undibacterium</taxon>
    </lineage>
</organism>
<dbReference type="RefSeq" id="WP_186861729.1">
    <property type="nucleotide sequence ID" value="NZ_JACOGC010000001.1"/>
</dbReference>
<evidence type="ECO:0000313" key="12">
    <source>
        <dbReference type="Proteomes" id="UP000613113"/>
    </source>
</evidence>
<evidence type="ECO:0000259" key="10">
    <source>
        <dbReference type="PROSITE" id="PS51007"/>
    </source>
</evidence>
<dbReference type="PIRSF" id="PIRSF000294">
    <property type="entry name" value="Cytochrome-c_peroxidase"/>
    <property type="match status" value="1"/>
</dbReference>
<name>A0ABR6YJM9_9BURK</name>
<evidence type="ECO:0000256" key="9">
    <source>
        <dbReference type="SAM" id="SignalP"/>
    </source>
</evidence>
<keyword evidence="12" id="KW-1185">Reference proteome</keyword>
<evidence type="ECO:0000256" key="6">
    <source>
        <dbReference type="ARBA" id="ARBA00023002"/>
    </source>
</evidence>
<reference evidence="11 12" key="1">
    <citation type="submission" date="2020-08" db="EMBL/GenBank/DDBJ databases">
        <title>Novel species isolated from subtropical streams in China.</title>
        <authorList>
            <person name="Lu H."/>
        </authorList>
    </citation>
    <scope>NUCLEOTIDE SEQUENCE [LARGE SCALE GENOMIC DNA]</scope>
    <source>
        <strain evidence="11 12">FT31W</strain>
    </source>
</reference>
<feature type="domain" description="Cytochrome c" evidence="10">
    <location>
        <begin position="50"/>
        <end position="158"/>
    </location>
</feature>
<gene>
    <name evidence="11" type="ORF">H8K27_03135</name>
</gene>
<evidence type="ECO:0000256" key="5">
    <source>
        <dbReference type="ARBA" id="ARBA00022764"/>
    </source>
</evidence>
<evidence type="ECO:0000256" key="4">
    <source>
        <dbReference type="ARBA" id="ARBA00022729"/>
    </source>
</evidence>
<dbReference type="PANTHER" id="PTHR30600">
    <property type="entry name" value="CYTOCHROME C PEROXIDASE-RELATED"/>
    <property type="match status" value="1"/>
</dbReference>
<evidence type="ECO:0000313" key="11">
    <source>
        <dbReference type="EMBL" id="MBC3884116.1"/>
    </source>
</evidence>
<keyword evidence="11" id="KW-0575">Peroxidase</keyword>
<evidence type="ECO:0000256" key="2">
    <source>
        <dbReference type="ARBA" id="ARBA00022617"/>
    </source>
</evidence>
<feature type="chain" id="PRO_5045249523" evidence="9">
    <location>
        <begin position="25"/>
        <end position="379"/>
    </location>
</feature>
<evidence type="ECO:0000256" key="8">
    <source>
        <dbReference type="PROSITE-ProRule" id="PRU00433"/>
    </source>
</evidence>
<keyword evidence="6" id="KW-0560">Oxidoreductase</keyword>
<dbReference type="Gene3D" id="1.10.760.10">
    <property type="entry name" value="Cytochrome c-like domain"/>
    <property type="match status" value="2"/>
</dbReference>